<reference evidence="1" key="1">
    <citation type="submission" date="2022-10" db="EMBL/GenBank/DDBJ databases">
        <title>Genome Sequence of Xylaria curta.</title>
        <authorList>
            <person name="Buettner E."/>
        </authorList>
    </citation>
    <scope>NUCLEOTIDE SEQUENCE</scope>
    <source>
        <strain evidence="1">Babe10</strain>
    </source>
</reference>
<name>A0ACC1MEV9_9PEZI</name>
<protein>
    <submittedName>
        <fullName evidence="1">Uncharacterized protein</fullName>
    </submittedName>
</protein>
<proteinExistence type="predicted"/>
<dbReference type="Proteomes" id="UP001143856">
    <property type="component" value="Unassembled WGS sequence"/>
</dbReference>
<organism evidence="1 2">
    <name type="scientific">Xylaria curta</name>
    <dbReference type="NCBI Taxonomy" id="42375"/>
    <lineage>
        <taxon>Eukaryota</taxon>
        <taxon>Fungi</taxon>
        <taxon>Dikarya</taxon>
        <taxon>Ascomycota</taxon>
        <taxon>Pezizomycotina</taxon>
        <taxon>Sordariomycetes</taxon>
        <taxon>Xylariomycetidae</taxon>
        <taxon>Xylariales</taxon>
        <taxon>Xylariaceae</taxon>
        <taxon>Xylaria</taxon>
    </lineage>
</organism>
<gene>
    <name evidence="1" type="ORF">NUW58_g10882</name>
</gene>
<dbReference type="EMBL" id="JAPDGR010005600">
    <property type="protein sequence ID" value="KAJ2965460.1"/>
    <property type="molecule type" value="Genomic_DNA"/>
</dbReference>
<accession>A0ACC1MEV9</accession>
<sequence length="151" mass="16867">MNCCYCFPSLFGCATLTPPPVQIFRTPNGRNNGLMALCAFERGAAVGEFVGVITKGLQDVDVMENTTGSTRYQIWQGRQGNFTRFVNHSCNANAQYQRFTWLGTQRIILVSKGIEAGTEITVDYSDKYWKGLDKKCLCGEKSCRYKGKGNH</sequence>
<evidence type="ECO:0000313" key="2">
    <source>
        <dbReference type="Proteomes" id="UP001143856"/>
    </source>
</evidence>
<evidence type="ECO:0000313" key="1">
    <source>
        <dbReference type="EMBL" id="KAJ2965460.1"/>
    </source>
</evidence>
<comment type="caution">
    <text evidence="1">The sequence shown here is derived from an EMBL/GenBank/DDBJ whole genome shotgun (WGS) entry which is preliminary data.</text>
</comment>
<keyword evidence="2" id="KW-1185">Reference proteome</keyword>